<dbReference type="PRINTS" id="PR00733">
    <property type="entry name" value="GLHYDRLASE6"/>
</dbReference>
<evidence type="ECO:0000256" key="11">
    <source>
        <dbReference type="RuleBase" id="RU361186"/>
    </source>
</evidence>
<dbReference type="GO" id="GO:0030245">
    <property type="term" value="P:cellulose catabolic process"/>
    <property type="evidence" value="ECO:0007669"/>
    <property type="project" value="UniProtKB-KW"/>
</dbReference>
<evidence type="ECO:0000256" key="8">
    <source>
        <dbReference type="PIRSR" id="PIRSR001100-1"/>
    </source>
</evidence>
<dbReference type="InterPro" id="IPR036434">
    <property type="entry name" value="Beta_cellobiohydrolase_sf"/>
</dbReference>
<feature type="compositionally biased region" description="Basic and acidic residues" evidence="12">
    <location>
        <begin position="9"/>
        <end position="31"/>
    </location>
</feature>
<keyword evidence="13" id="KW-1133">Transmembrane helix</keyword>
<keyword evidence="13" id="KW-0472">Membrane</keyword>
<evidence type="ECO:0000313" key="15">
    <source>
        <dbReference type="Proteomes" id="UP000306192"/>
    </source>
</evidence>
<dbReference type="PANTHER" id="PTHR34876">
    <property type="match status" value="1"/>
</dbReference>
<keyword evidence="5 11" id="KW-0119">Carbohydrate metabolism</keyword>
<dbReference type="Proteomes" id="UP000306192">
    <property type="component" value="Unassembled WGS sequence"/>
</dbReference>
<evidence type="ECO:0000256" key="6">
    <source>
        <dbReference type="ARBA" id="ARBA00023295"/>
    </source>
</evidence>
<feature type="binding site" evidence="9">
    <location>
        <position position="243"/>
    </location>
    <ligand>
        <name>substrate</name>
    </ligand>
</feature>
<evidence type="ECO:0000313" key="14">
    <source>
        <dbReference type="EMBL" id="TIH29649.1"/>
    </source>
</evidence>
<keyword evidence="3 11" id="KW-0136">Cellulose degradation</keyword>
<dbReference type="RefSeq" id="WP_136643647.1">
    <property type="nucleotide sequence ID" value="NZ_QYRT01000059.1"/>
</dbReference>
<accession>A0A4T2BG74</accession>
<dbReference type="EC" id="3.2.1.-" evidence="11"/>
<keyword evidence="13" id="KW-0812">Transmembrane</keyword>
<keyword evidence="2 11" id="KW-0378">Hydrolase</keyword>
<dbReference type="Pfam" id="PF01341">
    <property type="entry name" value="Glyco_hydro_6"/>
    <property type="match status" value="1"/>
</dbReference>
<evidence type="ECO:0000256" key="3">
    <source>
        <dbReference type="ARBA" id="ARBA00023001"/>
    </source>
</evidence>
<comment type="similarity">
    <text evidence="11">Belongs to the glycosyl hydrolase family 6.</text>
</comment>
<dbReference type="PROSITE" id="PS00656">
    <property type="entry name" value="GLYCOSYL_HYDROL_F6_2"/>
    <property type="match status" value="1"/>
</dbReference>
<evidence type="ECO:0000256" key="12">
    <source>
        <dbReference type="SAM" id="MobiDB-lite"/>
    </source>
</evidence>
<evidence type="ECO:0000256" key="5">
    <source>
        <dbReference type="ARBA" id="ARBA00023277"/>
    </source>
</evidence>
<evidence type="ECO:0000256" key="4">
    <source>
        <dbReference type="ARBA" id="ARBA00023157"/>
    </source>
</evidence>
<dbReference type="Gene3D" id="3.20.20.40">
    <property type="entry name" value="1, 4-beta cellobiohydrolase"/>
    <property type="match status" value="1"/>
</dbReference>
<dbReference type="AlphaFoldDB" id="A0A4T2BG74"/>
<feature type="binding site" evidence="9">
    <location>
        <position position="336"/>
    </location>
    <ligand>
        <name>substrate</name>
    </ligand>
</feature>
<evidence type="ECO:0000256" key="10">
    <source>
        <dbReference type="PROSITE-ProRule" id="PRU10057"/>
    </source>
</evidence>
<evidence type="ECO:0000256" key="7">
    <source>
        <dbReference type="ARBA" id="ARBA00023326"/>
    </source>
</evidence>
<feature type="transmembrane region" description="Helical" evidence="13">
    <location>
        <begin position="36"/>
        <end position="58"/>
    </location>
</feature>
<keyword evidence="6 11" id="KW-0326">Glycosidase</keyword>
<keyword evidence="4" id="KW-1015">Disulfide bond</keyword>
<dbReference type="EMBL" id="QYRT01000059">
    <property type="protein sequence ID" value="TIH29649.1"/>
    <property type="molecule type" value="Genomic_DNA"/>
</dbReference>
<reference evidence="14 15" key="1">
    <citation type="journal article" date="2019" name="Microorganisms">
        <title>Systematic Affiliation and Genome Analysis of Subtercola vilae DB165(T) with Particular Emphasis on Cold Adaptation of an Isolate from a High-Altitude Cold Volcano Lake.</title>
        <authorList>
            <person name="Villalobos A.S."/>
            <person name="Wiese J."/>
            <person name="Imhoff J.F."/>
            <person name="Dorador C."/>
            <person name="Keller A."/>
            <person name="Hentschel U."/>
        </authorList>
    </citation>
    <scope>NUCLEOTIDE SEQUENCE [LARGE SCALE GENOMIC DNA]</scope>
    <source>
        <strain evidence="14 15">DB165</strain>
    </source>
</reference>
<organism evidence="14 15">
    <name type="scientific">Subtercola vilae</name>
    <dbReference type="NCBI Taxonomy" id="2056433"/>
    <lineage>
        <taxon>Bacteria</taxon>
        <taxon>Bacillati</taxon>
        <taxon>Actinomycetota</taxon>
        <taxon>Actinomycetes</taxon>
        <taxon>Micrococcales</taxon>
        <taxon>Microbacteriaceae</taxon>
        <taxon>Subtercola</taxon>
    </lineage>
</organism>
<evidence type="ECO:0000256" key="1">
    <source>
        <dbReference type="ARBA" id="ARBA00022729"/>
    </source>
</evidence>
<gene>
    <name evidence="14" type="ORF">D4765_17765</name>
</gene>
<feature type="binding site" evidence="9">
    <location>
        <position position="124"/>
    </location>
    <ligand>
        <name>substrate</name>
    </ligand>
</feature>
<evidence type="ECO:0000256" key="2">
    <source>
        <dbReference type="ARBA" id="ARBA00022801"/>
    </source>
</evidence>
<name>A0A4T2BG74_9MICO</name>
<dbReference type="GO" id="GO:0004553">
    <property type="term" value="F:hydrolase activity, hydrolyzing O-glycosyl compounds"/>
    <property type="evidence" value="ECO:0007669"/>
    <property type="project" value="InterPro"/>
</dbReference>
<keyword evidence="7 11" id="KW-0624">Polysaccharide degradation</keyword>
<dbReference type="OrthoDB" id="309899at2"/>
<dbReference type="PANTHER" id="PTHR34876:SF4">
    <property type="entry name" value="1,4-BETA-D-GLUCAN CELLOBIOHYDROLASE C-RELATED"/>
    <property type="match status" value="1"/>
</dbReference>
<dbReference type="PIRSF" id="PIRSF001100">
    <property type="entry name" value="Beta_cellobiohydrolase"/>
    <property type="match status" value="1"/>
</dbReference>
<evidence type="ECO:0000256" key="13">
    <source>
        <dbReference type="SAM" id="Phobius"/>
    </source>
</evidence>
<dbReference type="SUPFAM" id="SSF51989">
    <property type="entry name" value="Glycosyl hydrolases family 6, cellulases"/>
    <property type="match status" value="1"/>
</dbReference>
<keyword evidence="1" id="KW-0732">Signal</keyword>
<feature type="binding site" evidence="9">
    <location>
        <position position="340"/>
    </location>
    <ligand>
        <name>substrate</name>
    </ligand>
</feature>
<feature type="binding site" evidence="9">
    <location>
        <position position="240"/>
    </location>
    <ligand>
        <name>substrate</name>
    </ligand>
</feature>
<feature type="binding site" evidence="9">
    <location>
        <position position="308"/>
    </location>
    <ligand>
        <name>substrate</name>
    </ligand>
</feature>
<sequence>MTALPPRPPLEKPKRGRDRSTDPSNDRSNDRSRTGLIVAIVALSLPVVLLAASLFAFAGAGVGAFGTGSASGDSAGPVSPLTGENFYVDPLSKAASASAAALAAGDTAGAQTFGRIAAVPTAIWLTPEQHPTGAITAYVAGVEAAAKAVGRTPLFTVYGVPNRDCATGQSAGGLSAAEYPAWVAAIAAGLDSDNTVIVLEPDALALATMCNNVDERVREISADIDVLGPAHATVYIDAGHSKWGRAADMATLLNRAGVNKARGFATNVSNYNPTSAEQTYAAQISSLTGNAHYVVDTSRNGNGTTGQWCNPPGRALGAEPSETNVATNQDANLWVKPPGESDGTCNGGPAAGQWWASGALALAADAGW</sequence>
<feature type="active site" description="Proton donor" evidence="8 10">
    <location>
        <position position="202"/>
    </location>
</feature>
<dbReference type="InterPro" id="IPR001524">
    <property type="entry name" value="Glyco_hydro_6_CS"/>
</dbReference>
<feature type="binding site" evidence="9">
    <location>
        <position position="270"/>
    </location>
    <ligand>
        <name>substrate</name>
    </ligand>
</feature>
<evidence type="ECO:0000256" key="9">
    <source>
        <dbReference type="PIRSR" id="PIRSR001100-2"/>
    </source>
</evidence>
<keyword evidence="15" id="KW-1185">Reference proteome</keyword>
<feature type="active site" description="Proton acceptor" evidence="8">
    <location>
        <position position="342"/>
    </location>
</feature>
<proteinExistence type="inferred from homology"/>
<comment type="caution">
    <text evidence="14">The sequence shown here is derived from an EMBL/GenBank/DDBJ whole genome shotgun (WGS) entry which is preliminary data.</text>
</comment>
<feature type="region of interest" description="Disordered" evidence="12">
    <location>
        <begin position="1"/>
        <end position="31"/>
    </location>
</feature>
<dbReference type="InterPro" id="IPR016288">
    <property type="entry name" value="Beta_cellobiohydrolase"/>
</dbReference>
<protein>
    <recommendedName>
        <fullName evidence="11">Glucanase</fullName>
        <ecNumber evidence="11">3.2.1.-</ecNumber>
    </recommendedName>
</protein>